<dbReference type="Proteomes" id="UP001364617">
    <property type="component" value="Unassembled WGS sequence"/>
</dbReference>
<evidence type="ECO:0000256" key="1">
    <source>
        <dbReference type="SAM" id="MobiDB-lite"/>
    </source>
</evidence>
<name>A0AAN9DPB2_9TELE</name>
<protein>
    <submittedName>
        <fullName evidence="2">Uncharacterized protein</fullName>
    </submittedName>
</protein>
<gene>
    <name evidence="2" type="ORF">R3I93_001428</name>
</gene>
<evidence type="ECO:0000313" key="3">
    <source>
        <dbReference type="Proteomes" id="UP001364617"/>
    </source>
</evidence>
<feature type="compositionally biased region" description="Polar residues" evidence="1">
    <location>
        <begin position="90"/>
        <end position="107"/>
    </location>
</feature>
<proteinExistence type="predicted"/>
<feature type="region of interest" description="Disordered" evidence="1">
    <location>
        <begin position="62"/>
        <end position="136"/>
    </location>
</feature>
<reference evidence="2 3" key="1">
    <citation type="submission" date="2024-02" db="EMBL/GenBank/DDBJ databases">
        <title>Chromosome-level genome assembly of the Eurasian Minnow (Phoxinus phoxinus).</title>
        <authorList>
            <person name="Oriowo T.O."/>
            <person name="Martin S."/>
            <person name="Stange M."/>
            <person name="Chrysostomakis Y."/>
            <person name="Brown T."/>
            <person name="Winkler S."/>
            <person name="Kukowka S."/>
            <person name="Myers E.W."/>
            <person name="Bohne A."/>
        </authorList>
    </citation>
    <scope>NUCLEOTIDE SEQUENCE [LARGE SCALE GENOMIC DNA]</scope>
    <source>
        <strain evidence="2">ZFMK-TIS-60720</strain>
        <tissue evidence="2">Whole Organism</tissue>
    </source>
</reference>
<keyword evidence="3" id="KW-1185">Reference proteome</keyword>
<comment type="caution">
    <text evidence="2">The sequence shown here is derived from an EMBL/GenBank/DDBJ whole genome shotgun (WGS) entry which is preliminary data.</text>
</comment>
<dbReference type="EMBL" id="JAYKXH010000002">
    <property type="protein sequence ID" value="KAK7174222.1"/>
    <property type="molecule type" value="Genomic_DNA"/>
</dbReference>
<organism evidence="2 3">
    <name type="scientific">Phoxinus phoxinus</name>
    <name type="common">Eurasian minnow</name>
    <dbReference type="NCBI Taxonomy" id="58324"/>
    <lineage>
        <taxon>Eukaryota</taxon>
        <taxon>Metazoa</taxon>
        <taxon>Chordata</taxon>
        <taxon>Craniata</taxon>
        <taxon>Vertebrata</taxon>
        <taxon>Euteleostomi</taxon>
        <taxon>Actinopterygii</taxon>
        <taxon>Neopterygii</taxon>
        <taxon>Teleostei</taxon>
        <taxon>Ostariophysi</taxon>
        <taxon>Cypriniformes</taxon>
        <taxon>Leuciscidae</taxon>
        <taxon>Phoxininae</taxon>
        <taxon>Phoxinus</taxon>
    </lineage>
</organism>
<feature type="compositionally biased region" description="Polar residues" evidence="1">
    <location>
        <begin position="62"/>
        <end position="74"/>
    </location>
</feature>
<dbReference type="AlphaFoldDB" id="A0AAN9DPB2"/>
<accession>A0AAN9DPB2</accession>
<sequence>MAANFNVDGARLLIGEDSATIEARLLTSGGEGTTQGKLVTPPGVPALCVTEKAAAPNNLTTEVSVPLSGDNSGSKPCDGGVAVTQRDSPRATTAPNLSPETSRTSTSGKKRERESENTSGIPVKRRLRLSEDTEEESVQDYDARCAELWIDGEIAACEAYQLSQANSNLRRQNLLRDLRQVTNAARRNNNSSAQPATQSTGAPQLGITACFQEFIKVFRQAEGSRRADFAELINSVRGMQRDFRGLSNEIHKVRVDQKEVLETLSLLSERMSVIQMYLTKAHKQ</sequence>
<evidence type="ECO:0000313" key="2">
    <source>
        <dbReference type="EMBL" id="KAK7174222.1"/>
    </source>
</evidence>